<dbReference type="OrthoDB" id="337735at2759"/>
<dbReference type="InterPro" id="IPR013922">
    <property type="entry name" value="Cyclin_PHO80-like"/>
</dbReference>
<gene>
    <name evidence="3" type="ORF">NEOLI_004772</name>
</gene>
<evidence type="ECO:0000256" key="2">
    <source>
        <dbReference type="SAM" id="SignalP"/>
    </source>
</evidence>
<dbReference type="OMA" id="CKATRSN"/>
<dbReference type="Pfam" id="PF08613">
    <property type="entry name" value="Cyclin"/>
    <property type="match status" value="1"/>
</dbReference>
<dbReference type="CDD" id="cd20558">
    <property type="entry name" value="CYCLIN_ScPCL7-like"/>
    <property type="match status" value="1"/>
</dbReference>
<evidence type="ECO:0000313" key="3">
    <source>
        <dbReference type="EMBL" id="OLL24930.1"/>
    </source>
</evidence>
<keyword evidence="2" id="KW-0732">Signal</keyword>
<dbReference type="Proteomes" id="UP000186594">
    <property type="component" value="Unassembled WGS sequence"/>
</dbReference>
<feature type="compositionally biased region" description="Polar residues" evidence="1">
    <location>
        <begin position="209"/>
        <end position="228"/>
    </location>
</feature>
<evidence type="ECO:0000256" key="1">
    <source>
        <dbReference type="SAM" id="MobiDB-lite"/>
    </source>
</evidence>
<keyword evidence="4" id="KW-1185">Reference proteome</keyword>
<comment type="caution">
    <text evidence="3">The sequence shown here is derived from an EMBL/GenBank/DDBJ whole genome shotgun (WGS) entry which is preliminary data.</text>
</comment>
<feature type="compositionally biased region" description="Polar residues" evidence="1">
    <location>
        <begin position="236"/>
        <end position="248"/>
    </location>
</feature>
<evidence type="ECO:0000313" key="4">
    <source>
        <dbReference type="Proteomes" id="UP000186594"/>
    </source>
</evidence>
<name>A0A1U7LQI0_NEOID</name>
<feature type="compositionally biased region" description="Polar residues" evidence="1">
    <location>
        <begin position="258"/>
        <end position="282"/>
    </location>
</feature>
<dbReference type="PANTHER" id="PTHR15615:SF117">
    <property type="entry name" value="PHO85 CYCLIN PHO80"/>
    <property type="match status" value="1"/>
</dbReference>
<accession>A0A1U7LQI0</accession>
<dbReference type="AlphaFoldDB" id="A0A1U7LQI0"/>
<feature type="region of interest" description="Disordered" evidence="1">
    <location>
        <begin position="163"/>
        <end position="287"/>
    </location>
</feature>
<dbReference type="PANTHER" id="PTHR15615">
    <property type="match status" value="1"/>
</dbReference>
<dbReference type="GO" id="GO:0005634">
    <property type="term" value="C:nucleus"/>
    <property type="evidence" value="ECO:0007669"/>
    <property type="project" value="TreeGrafter"/>
</dbReference>
<feature type="signal peptide" evidence="2">
    <location>
        <begin position="1"/>
        <end position="21"/>
    </location>
</feature>
<dbReference type="GO" id="GO:0000307">
    <property type="term" value="C:cyclin-dependent protein kinase holoenzyme complex"/>
    <property type="evidence" value="ECO:0007669"/>
    <property type="project" value="TreeGrafter"/>
</dbReference>
<dbReference type="EMBL" id="LXFE01000567">
    <property type="protein sequence ID" value="OLL24930.1"/>
    <property type="molecule type" value="Genomic_DNA"/>
</dbReference>
<sequence length="496" mass="51138">MRYSLPLFGLLFGSTILGAPTSVPNDCSASTCSKAQPESVENNAVITGSGFISQKTNMGIIGEEGDEFGDSFGGGELDNNDVIVSQGSTNGVAGGCKPGGTTECPTASASEVGKGSKVVTSPKPVIPKGQSEANTIKGTPVATGQVGNVKSAAPAASRIGLESVPPTTVKPASSAASPIGVKSAPPAASPVGVKSAPPAASPIGVKSVPQATSLTTVKPASPAPSSTGAKPAPLAASSNNVKSASPAASLTGAKPVSQAATSTQNAKPPLQTSGARTTSSVAPPTPAQVHLTSDLQQKKLAVPVTISPCENGCFPPQEILTMPSHYLERLVRASPSGALTRFRAQAAPSISIGDYLGRIVRYAETEISPLLCTVVYVQRLRLAWSDFEVTDLTVHRFLIAATTVASKGLCDIFSTNRHYAKVGGVSIREMNHLEIELLRRLDFRVLPDFDDLQRVYADLVLGFAEMFAFEAAAGTDAELKEEACKITEILDPYPSP</sequence>
<dbReference type="GO" id="GO:0016538">
    <property type="term" value="F:cyclin-dependent protein serine/threonine kinase regulator activity"/>
    <property type="evidence" value="ECO:0007669"/>
    <property type="project" value="TreeGrafter"/>
</dbReference>
<dbReference type="GO" id="GO:0019901">
    <property type="term" value="F:protein kinase binding"/>
    <property type="evidence" value="ECO:0007669"/>
    <property type="project" value="InterPro"/>
</dbReference>
<feature type="chain" id="PRO_5013205406" description="Cyclin-domain-containing protein" evidence="2">
    <location>
        <begin position="22"/>
        <end position="496"/>
    </location>
</feature>
<protein>
    <recommendedName>
        <fullName evidence="5">Cyclin-domain-containing protein</fullName>
    </recommendedName>
</protein>
<proteinExistence type="predicted"/>
<dbReference type="STRING" id="1198029.A0A1U7LQI0"/>
<feature type="region of interest" description="Disordered" evidence="1">
    <location>
        <begin position="114"/>
        <end position="144"/>
    </location>
</feature>
<dbReference type="Gene3D" id="1.10.472.10">
    <property type="entry name" value="Cyclin-like"/>
    <property type="match status" value="1"/>
</dbReference>
<reference evidence="3 4" key="1">
    <citation type="submission" date="2016-04" db="EMBL/GenBank/DDBJ databases">
        <title>Evolutionary innovation and constraint leading to complex multicellularity in the Ascomycota.</title>
        <authorList>
            <person name="Cisse O."/>
            <person name="Nguyen A."/>
            <person name="Hewitt D.A."/>
            <person name="Jedd G."/>
            <person name="Stajich J.E."/>
        </authorList>
    </citation>
    <scope>NUCLEOTIDE SEQUENCE [LARGE SCALE GENOMIC DNA]</scope>
    <source>
        <strain evidence="3 4">DAH-3</strain>
    </source>
</reference>
<organism evidence="3 4">
    <name type="scientific">Neolecta irregularis (strain DAH-3)</name>
    <dbReference type="NCBI Taxonomy" id="1198029"/>
    <lineage>
        <taxon>Eukaryota</taxon>
        <taxon>Fungi</taxon>
        <taxon>Dikarya</taxon>
        <taxon>Ascomycota</taxon>
        <taxon>Taphrinomycotina</taxon>
        <taxon>Neolectales</taxon>
        <taxon>Neolectaceae</taxon>
        <taxon>Neolecta</taxon>
    </lineage>
</organism>
<evidence type="ECO:0008006" key="5">
    <source>
        <dbReference type="Google" id="ProtNLM"/>
    </source>
</evidence>